<evidence type="ECO:0000313" key="2">
    <source>
        <dbReference type="EMBL" id="TIX51195.1"/>
    </source>
</evidence>
<protein>
    <submittedName>
        <fullName evidence="2">Uncharacterized protein</fullName>
    </submittedName>
</protein>
<keyword evidence="1" id="KW-0472">Membrane</keyword>
<organism evidence="2 3">
    <name type="scientific">Alteraurantiacibacter aquimixticola</name>
    <dbReference type="NCBI Taxonomy" id="2489173"/>
    <lineage>
        <taxon>Bacteria</taxon>
        <taxon>Pseudomonadati</taxon>
        <taxon>Pseudomonadota</taxon>
        <taxon>Alphaproteobacteria</taxon>
        <taxon>Sphingomonadales</taxon>
        <taxon>Erythrobacteraceae</taxon>
        <taxon>Alteraurantiacibacter</taxon>
    </lineage>
</organism>
<keyword evidence="1" id="KW-0812">Transmembrane</keyword>
<name>A0A4T3F1V0_9SPHN</name>
<evidence type="ECO:0000313" key="3">
    <source>
        <dbReference type="Proteomes" id="UP000309389"/>
    </source>
</evidence>
<dbReference type="AlphaFoldDB" id="A0A4T3F1V0"/>
<sequence length="66" mass="6919">MNRWQAISEVVKAFLDDGSPVLAFICVLLFLSVPIVLFSIAIAFGAPETIAEVATLALSTKAPGAN</sequence>
<dbReference type="RefSeq" id="WP_136691872.1">
    <property type="nucleotide sequence ID" value="NZ_SSHH01000001.1"/>
</dbReference>
<dbReference type="OrthoDB" id="9967076at2"/>
<dbReference type="Proteomes" id="UP000309389">
    <property type="component" value="Unassembled WGS sequence"/>
</dbReference>
<evidence type="ECO:0000256" key="1">
    <source>
        <dbReference type="SAM" id="Phobius"/>
    </source>
</evidence>
<proteinExistence type="predicted"/>
<reference evidence="2 3" key="1">
    <citation type="submission" date="2019-04" db="EMBL/GenBank/DDBJ databases">
        <title>Altererythrobacter aquimixticola sp. nov., isolated from sediment of junction between the ocean and a freshwater spring.</title>
        <authorList>
            <person name="Yoon J.-H."/>
        </authorList>
    </citation>
    <scope>NUCLEOTIDE SEQUENCE [LARGE SCALE GENOMIC DNA]</scope>
    <source>
        <strain evidence="2 3">SSKS-13</strain>
    </source>
</reference>
<keyword evidence="3" id="KW-1185">Reference proteome</keyword>
<comment type="caution">
    <text evidence="2">The sequence shown here is derived from an EMBL/GenBank/DDBJ whole genome shotgun (WGS) entry which is preliminary data.</text>
</comment>
<feature type="transmembrane region" description="Helical" evidence="1">
    <location>
        <begin position="21"/>
        <end position="46"/>
    </location>
</feature>
<gene>
    <name evidence="2" type="ORF">E5222_01615</name>
</gene>
<dbReference type="EMBL" id="SSHH01000001">
    <property type="protein sequence ID" value="TIX51195.1"/>
    <property type="molecule type" value="Genomic_DNA"/>
</dbReference>
<keyword evidence="1" id="KW-1133">Transmembrane helix</keyword>
<accession>A0A4T3F1V0</accession>